<accession>A0AAV3ZZV8</accession>
<keyword evidence="2" id="KW-1133">Transmembrane helix</keyword>
<feature type="region of interest" description="Disordered" evidence="1">
    <location>
        <begin position="1"/>
        <end position="20"/>
    </location>
</feature>
<name>A0AAV3ZZV8_9GAST</name>
<sequence>MNEPDNIQESNLPRHNIDNREHDDAAHKLDEIVSALDHTRNLLENYLESTKRSGNLNKQIARRGKSWWGRHCWPNGRRFLYRYITLITVALQFLNLMILTIIDIMPGHNDKEYRMLLTLTY</sequence>
<organism evidence="3 4">
    <name type="scientific">Plakobranchus ocellatus</name>
    <dbReference type="NCBI Taxonomy" id="259542"/>
    <lineage>
        <taxon>Eukaryota</taxon>
        <taxon>Metazoa</taxon>
        <taxon>Spiralia</taxon>
        <taxon>Lophotrochozoa</taxon>
        <taxon>Mollusca</taxon>
        <taxon>Gastropoda</taxon>
        <taxon>Heterobranchia</taxon>
        <taxon>Euthyneura</taxon>
        <taxon>Panpulmonata</taxon>
        <taxon>Sacoglossa</taxon>
        <taxon>Placobranchoidea</taxon>
        <taxon>Plakobranchidae</taxon>
        <taxon>Plakobranchus</taxon>
    </lineage>
</organism>
<dbReference type="Proteomes" id="UP000735302">
    <property type="component" value="Unassembled WGS sequence"/>
</dbReference>
<keyword evidence="2" id="KW-0472">Membrane</keyword>
<dbReference type="EMBL" id="BLXT01003294">
    <property type="protein sequence ID" value="GFO01405.1"/>
    <property type="molecule type" value="Genomic_DNA"/>
</dbReference>
<evidence type="ECO:0000313" key="4">
    <source>
        <dbReference type="Proteomes" id="UP000735302"/>
    </source>
</evidence>
<gene>
    <name evidence="3" type="ORF">PoB_002791000</name>
</gene>
<evidence type="ECO:0000313" key="3">
    <source>
        <dbReference type="EMBL" id="GFO01405.1"/>
    </source>
</evidence>
<proteinExistence type="predicted"/>
<feature type="transmembrane region" description="Helical" evidence="2">
    <location>
        <begin position="80"/>
        <end position="102"/>
    </location>
</feature>
<feature type="compositionally biased region" description="Polar residues" evidence="1">
    <location>
        <begin position="1"/>
        <end position="13"/>
    </location>
</feature>
<protein>
    <submittedName>
        <fullName evidence="3">Uncharacterized protein</fullName>
    </submittedName>
</protein>
<keyword evidence="4" id="KW-1185">Reference proteome</keyword>
<evidence type="ECO:0000256" key="2">
    <source>
        <dbReference type="SAM" id="Phobius"/>
    </source>
</evidence>
<comment type="caution">
    <text evidence="3">The sequence shown here is derived from an EMBL/GenBank/DDBJ whole genome shotgun (WGS) entry which is preliminary data.</text>
</comment>
<reference evidence="3 4" key="1">
    <citation type="journal article" date="2021" name="Elife">
        <title>Chloroplast acquisition without the gene transfer in kleptoplastic sea slugs, Plakobranchus ocellatus.</title>
        <authorList>
            <person name="Maeda T."/>
            <person name="Takahashi S."/>
            <person name="Yoshida T."/>
            <person name="Shimamura S."/>
            <person name="Takaki Y."/>
            <person name="Nagai Y."/>
            <person name="Toyoda A."/>
            <person name="Suzuki Y."/>
            <person name="Arimoto A."/>
            <person name="Ishii H."/>
            <person name="Satoh N."/>
            <person name="Nishiyama T."/>
            <person name="Hasebe M."/>
            <person name="Maruyama T."/>
            <person name="Minagawa J."/>
            <person name="Obokata J."/>
            <person name="Shigenobu S."/>
        </authorList>
    </citation>
    <scope>NUCLEOTIDE SEQUENCE [LARGE SCALE GENOMIC DNA]</scope>
</reference>
<evidence type="ECO:0000256" key="1">
    <source>
        <dbReference type="SAM" id="MobiDB-lite"/>
    </source>
</evidence>
<dbReference type="AlphaFoldDB" id="A0AAV3ZZV8"/>
<keyword evidence="2" id="KW-0812">Transmembrane</keyword>